<dbReference type="FunFam" id="2.20.25.80:FF:000002">
    <property type="entry name" value="probable WRKY transcription factor 31"/>
    <property type="match status" value="1"/>
</dbReference>
<evidence type="ECO:0000259" key="7">
    <source>
        <dbReference type="PROSITE" id="PS50811"/>
    </source>
</evidence>
<dbReference type="PANTHER" id="PTHR31429">
    <property type="entry name" value="WRKY TRANSCRIPTION FACTOR 36-RELATED"/>
    <property type="match status" value="1"/>
</dbReference>
<evidence type="ECO:0000256" key="6">
    <source>
        <dbReference type="SAM" id="MobiDB-lite"/>
    </source>
</evidence>
<gene>
    <name evidence="8" type="ORF">DCAF_LOCUS470</name>
</gene>
<feature type="compositionally biased region" description="Basic and acidic residues" evidence="6">
    <location>
        <begin position="44"/>
        <end position="61"/>
    </location>
</feature>
<protein>
    <recommendedName>
        <fullName evidence="7">WRKY domain-containing protein</fullName>
    </recommendedName>
</protein>
<dbReference type="InterPro" id="IPR003657">
    <property type="entry name" value="WRKY_dom"/>
</dbReference>
<dbReference type="InterPro" id="IPR036576">
    <property type="entry name" value="WRKY_dom_sf"/>
</dbReference>
<evidence type="ECO:0000313" key="9">
    <source>
        <dbReference type="Proteomes" id="UP001314170"/>
    </source>
</evidence>
<dbReference type="Pfam" id="PF03106">
    <property type="entry name" value="WRKY"/>
    <property type="match status" value="1"/>
</dbReference>
<evidence type="ECO:0000256" key="2">
    <source>
        <dbReference type="ARBA" id="ARBA00023015"/>
    </source>
</evidence>
<comment type="caution">
    <text evidence="8">The sequence shown here is derived from an EMBL/GenBank/DDBJ whole genome shotgun (WGS) entry which is preliminary data.</text>
</comment>
<dbReference type="GO" id="GO:0003700">
    <property type="term" value="F:DNA-binding transcription factor activity"/>
    <property type="evidence" value="ECO:0007669"/>
    <property type="project" value="InterPro"/>
</dbReference>
<proteinExistence type="predicted"/>
<comment type="subcellular location">
    <subcellularLocation>
        <location evidence="1">Nucleus</location>
    </subcellularLocation>
</comment>
<keyword evidence="5" id="KW-0539">Nucleus</keyword>
<evidence type="ECO:0000313" key="8">
    <source>
        <dbReference type="EMBL" id="CAK7322858.1"/>
    </source>
</evidence>
<sequence>MDLENALRRARDEVVLKEEERVDSSGDEGSCREEAASKVGSKRAYHENNDRKSSSPKHGDSGEQPVGVATKKGRTTMEADTKASSSSQKEQDDQLESARAEMGEVREENQRLKIYLDRIIKDYRTLQMQYYEQEETKKSTDTTDDHQGIEEHELVSLSLGRNSSEPTRDGKSKTSSQGKNHDEQAEESLSLGLDCTFEASKSDTNETVPNPSPMNSFDEPKEEAGEAWPPNKLLKTMQGGDDEVLQQNPAKKARVSVRARCDTPTMNDGCQWRKYGQKIAKGNPCPRAYYRCTVASSCPVRKQVQRCVEDMSILITTYEGTHNHPLPISATAMASTTSAAASMLLSGSSSSSRATGPSTSSKYSSTIAADLHGLNYYLSDNSKPKQFYLHNSSLSSSSPYTTITLDLTSNPSNTSSHFNSFTTSSYRPTIQNFASTSLNFGSSESSNSVTWGNGFLGTYGISTSGLSYNRNQLGTLNIGRPAMESSIYDQSSYLQKNNNPAAASSQQSLPADTIAAATKAITADPSFQSALAAALTSIIGTGTGGANLGIVNSFVPKSKWGPVTNSFSSSSSNGNPCATSYMNNTTSSTNSQSAASLMAIFGGPPSLPFSNPTNASSSPVDKKDHAN</sequence>
<feature type="compositionally biased region" description="Polar residues" evidence="6">
    <location>
        <begin position="205"/>
        <end position="215"/>
    </location>
</feature>
<keyword evidence="2" id="KW-0805">Transcription regulation</keyword>
<evidence type="ECO:0000256" key="1">
    <source>
        <dbReference type="ARBA" id="ARBA00004123"/>
    </source>
</evidence>
<feature type="domain" description="WRKY" evidence="7">
    <location>
        <begin position="261"/>
        <end position="327"/>
    </location>
</feature>
<evidence type="ECO:0000256" key="4">
    <source>
        <dbReference type="ARBA" id="ARBA00023163"/>
    </source>
</evidence>
<dbReference type="Gene3D" id="2.20.25.80">
    <property type="entry name" value="WRKY domain"/>
    <property type="match status" value="1"/>
</dbReference>
<feature type="region of interest" description="Disordered" evidence="6">
    <location>
        <begin position="201"/>
        <end position="226"/>
    </location>
</feature>
<dbReference type="PANTHER" id="PTHR31429:SF86">
    <property type="entry name" value="WRKY TRANSCRIPTION FACTOR 61-RELATED"/>
    <property type="match status" value="1"/>
</dbReference>
<dbReference type="SMART" id="SM00774">
    <property type="entry name" value="WRKY"/>
    <property type="match status" value="1"/>
</dbReference>
<reference evidence="8 9" key="1">
    <citation type="submission" date="2024-01" db="EMBL/GenBank/DDBJ databases">
        <authorList>
            <person name="Waweru B."/>
        </authorList>
    </citation>
    <scope>NUCLEOTIDE SEQUENCE [LARGE SCALE GENOMIC DNA]</scope>
</reference>
<dbReference type="SUPFAM" id="SSF118290">
    <property type="entry name" value="WRKY DNA-binding domain"/>
    <property type="match status" value="1"/>
</dbReference>
<evidence type="ECO:0000256" key="5">
    <source>
        <dbReference type="ARBA" id="ARBA00023242"/>
    </source>
</evidence>
<feature type="compositionally biased region" description="Basic and acidic residues" evidence="6">
    <location>
        <begin position="134"/>
        <end position="154"/>
    </location>
</feature>
<dbReference type="Proteomes" id="UP001314170">
    <property type="component" value="Unassembled WGS sequence"/>
</dbReference>
<accession>A0AAV1QMS0</accession>
<keyword evidence="9" id="KW-1185">Reference proteome</keyword>
<evidence type="ECO:0000256" key="3">
    <source>
        <dbReference type="ARBA" id="ARBA00023125"/>
    </source>
</evidence>
<feature type="region of interest" description="Disordered" evidence="6">
    <location>
        <begin position="1"/>
        <end position="114"/>
    </location>
</feature>
<dbReference type="PROSITE" id="PS50811">
    <property type="entry name" value="WRKY"/>
    <property type="match status" value="1"/>
</dbReference>
<feature type="compositionally biased region" description="Basic and acidic residues" evidence="6">
    <location>
        <begin position="1"/>
        <end position="36"/>
    </location>
</feature>
<keyword evidence="4" id="KW-0804">Transcription</keyword>
<dbReference type="GO" id="GO:0005634">
    <property type="term" value="C:nucleus"/>
    <property type="evidence" value="ECO:0007669"/>
    <property type="project" value="UniProtKB-SubCell"/>
</dbReference>
<dbReference type="GO" id="GO:0043565">
    <property type="term" value="F:sequence-specific DNA binding"/>
    <property type="evidence" value="ECO:0007669"/>
    <property type="project" value="InterPro"/>
</dbReference>
<organism evidence="8 9">
    <name type="scientific">Dovyalis caffra</name>
    <dbReference type="NCBI Taxonomy" id="77055"/>
    <lineage>
        <taxon>Eukaryota</taxon>
        <taxon>Viridiplantae</taxon>
        <taxon>Streptophyta</taxon>
        <taxon>Embryophyta</taxon>
        <taxon>Tracheophyta</taxon>
        <taxon>Spermatophyta</taxon>
        <taxon>Magnoliopsida</taxon>
        <taxon>eudicotyledons</taxon>
        <taxon>Gunneridae</taxon>
        <taxon>Pentapetalae</taxon>
        <taxon>rosids</taxon>
        <taxon>fabids</taxon>
        <taxon>Malpighiales</taxon>
        <taxon>Salicaceae</taxon>
        <taxon>Flacourtieae</taxon>
        <taxon>Dovyalis</taxon>
    </lineage>
</organism>
<dbReference type="InterPro" id="IPR044810">
    <property type="entry name" value="WRKY_plant"/>
</dbReference>
<keyword evidence="3" id="KW-0238">DNA-binding</keyword>
<feature type="region of interest" description="Disordered" evidence="6">
    <location>
        <begin position="608"/>
        <end position="627"/>
    </location>
</feature>
<feature type="compositionally biased region" description="Polar residues" evidence="6">
    <location>
        <begin position="608"/>
        <end position="619"/>
    </location>
</feature>
<dbReference type="EMBL" id="CAWUPB010000030">
    <property type="protein sequence ID" value="CAK7322858.1"/>
    <property type="molecule type" value="Genomic_DNA"/>
</dbReference>
<dbReference type="AlphaFoldDB" id="A0AAV1QMS0"/>
<feature type="region of interest" description="Disordered" evidence="6">
    <location>
        <begin position="133"/>
        <end position="188"/>
    </location>
</feature>
<feature type="compositionally biased region" description="Basic and acidic residues" evidence="6">
    <location>
        <begin position="89"/>
        <end position="114"/>
    </location>
</feature>
<name>A0AAV1QMS0_9ROSI</name>